<dbReference type="NCBIfam" id="TIGR00629">
    <property type="entry name" value="uvde"/>
    <property type="match status" value="1"/>
</dbReference>
<keyword evidence="3" id="KW-0227">DNA damage</keyword>
<dbReference type="GO" id="GO:0005634">
    <property type="term" value="C:nucleus"/>
    <property type="evidence" value="ECO:0007669"/>
    <property type="project" value="TreeGrafter"/>
</dbReference>
<feature type="compositionally biased region" description="Basic residues" evidence="7">
    <location>
        <begin position="426"/>
        <end position="437"/>
    </location>
</feature>
<dbReference type="GO" id="GO:0006289">
    <property type="term" value="P:nucleotide-excision repair"/>
    <property type="evidence" value="ECO:0007669"/>
    <property type="project" value="InterPro"/>
</dbReference>
<sequence length="538" mass="60858">MHTDGEESPLTELEDDVEAVISIKKKRQRRKKQIEPVVYDIPPVEGKETRFTGRLGYACLNTLLRAIKPDPVFCSRTCRLDTIKKNGIEFAKDLGLKNCTDLLQVIEWNEANKIRFFRVSSEIFPFASHKVHGYDLDYARKELKAAGDLARKYGHRLTTHPGQFTQLASPKDDVVAASVRELEYHCQMMRYMELDQDGVIIIHMGGVYGDKEGTLARFRENYRTRLTDEMKARLVLENDEICYDPDDLLPVCEELDIPMVLDYHHNWINPSVLPLPELCTRVTATWTRKGIRQKQHLSEPRPGAETVMEKRAHADRCAELPQVLIGGDVDLMIEAKDKEQAVFHLYRIYGLADVIHENLRPEKPPKPFVRGKAREAQAEVGDGEDAGELADIDGMPMARGKRGTAKARPEKNSALREEAKKEQKQPVKRSSQKRRRATNVVAGSADTTGALDIEISPPLVPVKEEPESSTRRKSRPKSPRKPKMPRKARGLVNQEEAPAPVDGASVEDVEADEHPEAVEGEMETVREEARQCHGDQED</sequence>
<dbReference type="GO" id="GO:0005739">
    <property type="term" value="C:mitochondrion"/>
    <property type="evidence" value="ECO:0007669"/>
    <property type="project" value="TreeGrafter"/>
</dbReference>
<evidence type="ECO:0000256" key="5">
    <source>
        <dbReference type="ARBA" id="ARBA00022801"/>
    </source>
</evidence>
<keyword evidence="1" id="KW-0540">Nuclease</keyword>
<dbReference type="InParanoid" id="A0A165EZV4"/>
<dbReference type="Gene3D" id="3.20.20.150">
    <property type="entry name" value="Divalent-metal-dependent TIM barrel enzymes"/>
    <property type="match status" value="1"/>
</dbReference>
<dbReference type="GO" id="GO:0009411">
    <property type="term" value="P:response to UV"/>
    <property type="evidence" value="ECO:0007669"/>
    <property type="project" value="InterPro"/>
</dbReference>
<feature type="compositionally biased region" description="Acidic residues" evidence="7">
    <location>
        <begin position="381"/>
        <end position="391"/>
    </location>
</feature>
<name>A0A165EZV4_9APHY</name>
<dbReference type="RefSeq" id="XP_040765813.1">
    <property type="nucleotide sequence ID" value="XM_040904186.1"/>
</dbReference>
<reference evidence="8 9" key="1">
    <citation type="journal article" date="2016" name="Mol. Biol. Evol.">
        <title>Comparative Genomics of Early-Diverging Mushroom-Forming Fungi Provides Insights into the Origins of Lignocellulose Decay Capabilities.</title>
        <authorList>
            <person name="Nagy L.G."/>
            <person name="Riley R."/>
            <person name="Tritt A."/>
            <person name="Adam C."/>
            <person name="Daum C."/>
            <person name="Floudas D."/>
            <person name="Sun H."/>
            <person name="Yadav J.S."/>
            <person name="Pangilinan J."/>
            <person name="Larsson K.H."/>
            <person name="Matsuura K."/>
            <person name="Barry K."/>
            <person name="Labutti K."/>
            <person name="Kuo R."/>
            <person name="Ohm R.A."/>
            <person name="Bhattacharya S.S."/>
            <person name="Shirouzu T."/>
            <person name="Yoshinaga Y."/>
            <person name="Martin F.M."/>
            <person name="Grigoriev I.V."/>
            <person name="Hibbett D.S."/>
        </authorList>
    </citation>
    <scope>NUCLEOTIDE SEQUENCE [LARGE SCALE GENOMIC DNA]</scope>
    <source>
        <strain evidence="8 9">93-53</strain>
    </source>
</reference>
<dbReference type="OrthoDB" id="541883at2759"/>
<dbReference type="PANTHER" id="PTHR31290">
    <property type="entry name" value="UV-DAMAGE ENDONUCLEASE"/>
    <property type="match status" value="1"/>
</dbReference>
<keyword evidence="2 8" id="KW-0255">Endonuclease</keyword>
<keyword evidence="6" id="KW-0234">DNA repair</keyword>
<feature type="compositionally biased region" description="Basic and acidic residues" evidence="7">
    <location>
        <begin position="407"/>
        <end position="425"/>
    </location>
</feature>
<evidence type="ECO:0000256" key="1">
    <source>
        <dbReference type="ARBA" id="ARBA00022722"/>
    </source>
</evidence>
<evidence type="ECO:0000313" key="8">
    <source>
        <dbReference type="EMBL" id="KZT08073.1"/>
    </source>
</evidence>
<dbReference type="SUPFAM" id="SSF51658">
    <property type="entry name" value="Xylose isomerase-like"/>
    <property type="match status" value="1"/>
</dbReference>
<keyword evidence="9" id="KW-1185">Reference proteome</keyword>
<accession>A0A165EZV4</accession>
<feature type="compositionally biased region" description="Basic residues" evidence="7">
    <location>
        <begin position="471"/>
        <end position="489"/>
    </location>
</feature>
<organism evidence="8 9">
    <name type="scientific">Laetiporus sulphureus 93-53</name>
    <dbReference type="NCBI Taxonomy" id="1314785"/>
    <lineage>
        <taxon>Eukaryota</taxon>
        <taxon>Fungi</taxon>
        <taxon>Dikarya</taxon>
        <taxon>Basidiomycota</taxon>
        <taxon>Agaricomycotina</taxon>
        <taxon>Agaricomycetes</taxon>
        <taxon>Polyporales</taxon>
        <taxon>Laetiporus</taxon>
    </lineage>
</organism>
<protein>
    <submittedName>
        <fullName evidence="8">UV-endonuclease UvdE</fullName>
    </submittedName>
</protein>
<dbReference type="AlphaFoldDB" id="A0A165EZV4"/>
<evidence type="ECO:0000256" key="7">
    <source>
        <dbReference type="SAM" id="MobiDB-lite"/>
    </source>
</evidence>
<evidence type="ECO:0000313" key="9">
    <source>
        <dbReference type="Proteomes" id="UP000076871"/>
    </source>
</evidence>
<dbReference type="EMBL" id="KV427616">
    <property type="protein sequence ID" value="KZT08073.1"/>
    <property type="molecule type" value="Genomic_DNA"/>
</dbReference>
<dbReference type="FunCoup" id="A0A165EZV4">
    <property type="interactions" value="381"/>
</dbReference>
<dbReference type="GO" id="GO:0004519">
    <property type="term" value="F:endonuclease activity"/>
    <property type="evidence" value="ECO:0007669"/>
    <property type="project" value="UniProtKB-KW"/>
</dbReference>
<evidence type="ECO:0000256" key="4">
    <source>
        <dbReference type="ARBA" id="ARBA00022769"/>
    </source>
</evidence>
<dbReference type="Pfam" id="PF03851">
    <property type="entry name" value="UvdE"/>
    <property type="match status" value="1"/>
</dbReference>
<evidence type="ECO:0000256" key="6">
    <source>
        <dbReference type="ARBA" id="ARBA00023204"/>
    </source>
</evidence>
<evidence type="ECO:0000256" key="3">
    <source>
        <dbReference type="ARBA" id="ARBA00022763"/>
    </source>
</evidence>
<dbReference type="GO" id="GO:0043504">
    <property type="term" value="P:mitochondrial DNA repair"/>
    <property type="evidence" value="ECO:0007669"/>
    <property type="project" value="TreeGrafter"/>
</dbReference>
<proteinExistence type="predicted"/>
<dbReference type="InterPro" id="IPR004601">
    <property type="entry name" value="UvdE"/>
</dbReference>
<dbReference type="Proteomes" id="UP000076871">
    <property type="component" value="Unassembled WGS sequence"/>
</dbReference>
<dbReference type="GO" id="GO:0016787">
    <property type="term" value="F:hydrolase activity"/>
    <property type="evidence" value="ECO:0007669"/>
    <property type="project" value="UniProtKB-KW"/>
</dbReference>
<dbReference type="PANTHER" id="PTHR31290:SF5">
    <property type="entry name" value="UV-DAMAGE ENDONUCLEASE"/>
    <property type="match status" value="1"/>
</dbReference>
<gene>
    <name evidence="8" type="ORF">LAESUDRAFT_649575</name>
</gene>
<keyword evidence="5" id="KW-0378">Hydrolase</keyword>
<dbReference type="InterPro" id="IPR036237">
    <property type="entry name" value="Xyl_isomerase-like_sf"/>
</dbReference>
<keyword evidence="4" id="KW-0228">DNA excision</keyword>
<dbReference type="GeneID" id="63821216"/>
<dbReference type="STRING" id="1314785.A0A165EZV4"/>
<feature type="region of interest" description="Disordered" evidence="7">
    <location>
        <begin position="359"/>
        <end position="538"/>
    </location>
</feature>
<feature type="compositionally biased region" description="Basic and acidic residues" evidence="7">
    <location>
        <begin position="512"/>
        <end position="538"/>
    </location>
</feature>
<evidence type="ECO:0000256" key="2">
    <source>
        <dbReference type="ARBA" id="ARBA00022759"/>
    </source>
</evidence>